<dbReference type="PRINTS" id="PR00080">
    <property type="entry name" value="SDRFAMILY"/>
</dbReference>
<accession>A0AAV5T4K4</accession>
<dbReference type="SUPFAM" id="SSF51735">
    <property type="entry name" value="NAD(P)-binding Rossmann-fold domains"/>
    <property type="match status" value="1"/>
</dbReference>
<dbReference type="InterPro" id="IPR020904">
    <property type="entry name" value="Sc_DH/Rdtase_CS"/>
</dbReference>
<evidence type="ECO:0000313" key="2">
    <source>
        <dbReference type="EMBL" id="GMS90440.1"/>
    </source>
</evidence>
<dbReference type="PANTHER" id="PTHR44115:SF4">
    <property type="entry name" value="OXIDOREDUCTASE"/>
    <property type="match status" value="1"/>
</dbReference>
<dbReference type="InterPro" id="IPR036291">
    <property type="entry name" value="NAD(P)-bd_dom_sf"/>
</dbReference>
<dbReference type="EMBL" id="BTSX01000003">
    <property type="protein sequence ID" value="GMS90440.1"/>
    <property type="molecule type" value="Genomic_DNA"/>
</dbReference>
<keyword evidence="1" id="KW-0560">Oxidoreductase</keyword>
<evidence type="ECO:0000313" key="3">
    <source>
        <dbReference type="Proteomes" id="UP001432027"/>
    </source>
</evidence>
<dbReference type="Proteomes" id="UP001432027">
    <property type="component" value="Unassembled WGS sequence"/>
</dbReference>
<sequence length="265" mass="27708">MGFFSGKVVIVTGSSNGIGRGTAVLFAKHGAKVTITGRNPASLEETKTQCLQAGAKHDDILELIGEITDESFNEKLISSTVQKWGKLDVLVNNAGGGVSVANFGKGILDIPLHEFDQTIDLNVKHVLRLSKLAVPHLEETKGAIVNVSSIAAKHTLSVGPYYSTAKSALDQITVQMAGSLIKKGIRVNSVNPGPVTTNGFVTAGATKEQQDAIFGGMAKAIPIGRSGVPEDIGKVILFLADRSQSEILIGHILTADGGVTIKSSI</sequence>
<reference evidence="2" key="1">
    <citation type="submission" date="2023-10" db="EMBL/GenBank/DDBJ databases">
        <title>Genome assembly of Pristionchus species.</title>
        <authorList>
            <person name="Yoshida K."/>
            <person name="Sommer R.J."/>
        </authorList>
    </citation>
    <scope>NUCLEOTIDE SEQUENCE</scope>
    <source>
        <strain evidence="2">RS0144</strain>
    </source>
</reference>
<dbReference type="Pfam" id="PF13561">
    <property type="entry name" value="adh_short_C2"/>
    <property type="match status" value="1"/>
</dbReference>
<comment type="caution">
    <text evidence="2">The sequence shown here is derived from an EMBL/GenBank/DDBJ whole genome shotgun (WGS) entry which is preliminary data.</text>
</comment>
<dbReference type="AlphaFoldDB" id="A0AAV5T4K4"/>
<proteinExistence type="predicted"/>
<organism evidence="2 3">
    <name type="scientific">Pristionchus entomophagus</name>
    <dbReference type="NCBI Taxonomy" id="358040"/>
    <lineage>
        <taxon>Eukaryota</taxon>
        <taxon>Metazoa</taxon>
        <taxon>Ecdysozoa</taxon>
        <taxon>Nematoda</taxon>
        <taxon>Chromadorea</taxon>
        <taxon>Rhabditida</taxon>
        <taxon>Rhabditina</taxon>
        <taxon>Diplogasteromorpha</taxon>
        <taxon>Diplogasteroidea</taxon>
        <taxon>Neodiplogasteridae</taxon>
        <taxon>Pristionchus</taxon>
    </lineage>
</organism>
<dbReference type="PROSITE" id="PS00061">
    <property type="entry name" value="ADH_SHORT"/>
    <property type="match status" value="1"/>
</dbReference>
<dbReference type="PRINTS" id="PR00081">
    <property type="entry name" value="GDHRDH"/>
</dbReference>
<protein>
    <recommendedName>
        <fullName evidence="4">Dehydrogenase</fullName>
    </recommendedName>
</protein>
<dbReference type="InterPro" id="IPR002347">
    <property type="entry name" value="SDR_fam"/>
</dbReference>
<dbReference type="Gene3D" id="3.40.50.720">
    <property type="entry name" value="NAD(P)-binding Rossmann-like Domain"/>
    <property type="match status" value="1"/>
</dbReference>
<keyword evidence="3" id="KW-1185">Reference proteome</keyword>
<evidence type="ECO:0000256" key="1">
    <source>
        <dbReference type="ARBA" id="ARBA00023002"/>
    </source>
</evidence>
<gene>
    <name evidence="2" type="ORF">PENTCL1PPCAC_12615</name>
</gene>
<dbReference type="FunFam" id="3.40.50.720:FF:000084">
    <property type="entry name" value="Short-chain dehydrogenase reductase"/>
    <property type="match status" value="1"/>
</dbReference>
<name>A0AAV5T4K4_9BILA</name>
<evidence type="ECO:0008006" key="4">
    <source>
        <dbReference type="Google" id="ProtNLM"/>
    </source>
</evidence>
<feature type="non-terminal residue" evidence="2">
    <location>
        <position position="265"/>
    </location>
</feature>
<dbReference type="PANTHER" id="PTHR44115">
    <property type="entry name" value="PROTEIN CBG09704"/>
    <property type="match status" value="1"/>
</dbReference>
<dbReference type="GO" id="GO:0016491">
    <property type="term" value="F:oxidoreductase activity"/>
    <property type="evidence" value="ECO:0007669"/>
    <property type="project" value="UniProtKB-KW"/>
</dbReference>